<evidence type="ECO:0000313" key="2">
    <source>
        <dbReference type="EMBL" id="SVC02137.1"/>
    </source>
</evidence>
<proteinExistence type="predicted"/>
<evidence type="ECO:0000259" key="1">
    <source>
        <dbReference type="PROSITE" id="PS50966"/>
    </source>
</evidence>
<dbReference type="AlphaFoldDB" id="A0A382ISG4"/>
<protein>
    <recommendedName>
        <fullName evidence="1">SWIM-type domain-containing protein</fullName>
    </recommendedName>
</protein>
<accession>A0A382ISG4</accession>
<organism evidence="2">
    <name type="scientific">marine metagenome</name>
    <dbReference type="NCBI Taxonomy" id="408172"/>
    <lineage>
        <taxon>unclassified sequences</taxon>
        <taxon>metagenomes</taxon>
        <taxon>ecological metagenomes</taxon>
    </lineage>
</organism>
<feature type="domain" description="SWIM-type" evidence="1">
    <location>
        <begin position="27"/>
        <end position="71"/>
    </location>
</feature>
<sequence length="80" mass="9301">MDYGMIGKIEKSKRYAEEPERFSFDDFTIKFDGDNNDHTVTCDHGTLYCDCEFFSVRKVCSHTMALERLLHQMLPSPAMV</sequence>
<dbReference type="InterPro" id="IPR007527">
    <property type="entry name" value="Znf_SWIM"/>
</dbReference>
<dbReference type="EMBL" id="UINC01069056">
    <property type="protein sequence ID" value="SVC02137.1"/>
    <property type="molecule type" value="Genomic_DNA"/>
</dbReference>
<dbReference type="GO" id="GO:0008270">
    <property type="term" value="F:zinc ion binding"/>
    <property type="evidence" value="ECO:0007669"/>
    <property type="project" value="InterPro"/>
</dbReference>
<name>A0A382ISG4_9ZZZZ</name>
<reference evidence="2" key="1">
    <citation type="submission" date="2018-05" db="EMBL/GenBank/DDBJ databases">
        <authorList>
            <person name="Lanie J.A."/>
            <person name="Ng W.-L."/>
            <person name="Kazmierczak K.M."/>
            <person name="Andrzejewski T.M."/>
            <person name="Davidsen T.M."/>
            <person name="Wayne K.J."/>
            <person name="Tettelin H."/>
            <person name="Glass J.I."/>
            <person name="Rusch D."/>
            <person name="Podicherti R."/>
            <person name="Tsui H.-C.T."/>
            <person name="Winkler M.E."/>
        </authorList>
    </citation>
    <scope>NUCLEOTIDE SEQUENCE</scope>
</reference>
<dbReference type="PROSITE" id="PS50966">
    <property type="entry name" value="ZF_SWIM"/>
    <property type="match status" value="1"/>
</dbReference>
<gene>
    <name evidence="2" type="ORF">METZ01_LOCUS254991</name>
</gene>